<feature type="region of interest" description="Disordered" evidence="1">
    <location>
        <begin position="808"/>
        <end position="835"/>
    </location>
</feature>
<feature type="compositionally biased region" description="Pro residues" evidence="1">
    <location>
        <begin position="492"/>
        <end position="503"/>
    </location>
</feature>
<dbReference type="EMBL" id="GEEE01016673">
    <property type="protein sequence ID" value="JAP46552.1"/>
    <property type="molecule type" value="Transcribed_RNA"/>
</dbReference>
<protein>
    <submittedName>
        <fullName evidence="2">Uncharacterized protein</fullName>
    </submittedName>
</protein>
<feature type="compositionally biased region" description="Polar residues" evidence="1">
    <location>
        <begin position="523"/>
        <end position="548"/>
    </location>
</feature>
<feature type="compositionally biased region" description="Pro residues" evidence="1">
    <location>
        <begin position="602"/>
        <end position="615"/>
    </location>
</feature>
<feature type="compositionally biased region" description="Polar residues" evidence="1">
    <location>
        <begin position="822"/>
        <end position="834"/>
    </location>
</feature>
<evidence type="ECO:0000313" key="2">
    <source>
        <dbReference type="EMBL" id="JAP46552.1"/>
    </source>
</evidence>
<sequence length="970" mass="102851">MEGTVTSAPPRGRLVRARTSPAGITPPPSFGVDFTRLVKPAAEKAVSNVPSPSLPLTPPALATISSTVETVASPATVTASQAAFRSTESFMQRYSDSPRRPGGIQRQSAIRISPVSQQEVRVNKSGSVVIPRRTPVRDDAMDGAGARGPLPRAQESSSLATAFVSPRIARAASSRQPNRVHFATPVGTTTTTPVAPAVPASHQSQTGLSGDNQLGFQTQPSFNPLSQQRSGPVQSLVQINNSSGQIPISNPQFSGVTAQPIPAFPGSYPTASPAIPFSAAAPTGGQLGISAAPAFAVIAPDSAALQALLSGNIGGRAFIIQPLNMSPYAASTQMVCSGPTFVGQPSPPPSGVPCSLPTYGPSSNFAFSADAQRTPMMFAQNWGPQPDPGVYSNPFSGQSQMFSSQPIMHFAQPLTSAPVGAGAPIFTQPSEMANLSTSFTHLPSSSLQNPVSSTQVQKLMAPPASVSLPGSLCNSPNPDETNADAAGQIQPLQPPLSPPPPPQQIHTGNLVTPQTHRAAFTSVQPPLSSAPTSQSQDVGDNNGTNPQLRRTPGKLIKFRDSFASPREEPIKTSLRQPQKLQVPPFLQSQDANPPLKPIVSQPQPPHPPAPPPTQEPTPVFTAAITVAPTSATPVAKAPTSNAQHQQPPVAPVPAVEAPTLTTPPRRWPAGQHKDLLKKAHSLPESEHLKTSASSLKDTGIHSVADRARMWLRQRQAQYATDSNFVDRDLVACEDLVPVEDRVRAFNSGKVAEANAAERRRLQEDYEEALSRRLQEQFGMEEASVSAPPQTTTPATVLLTSQPQVEIKDASTRPTPGPIGGNLTESARSRGTSRLRSLAPSRNMMIPERTQPPSQLQMQCNSPRVIFNDPLARMSVREKSNIFNRRSTGGKPPKVERQRRKTQPITFDDIARANQRILDSAGGLALETPLESFIDEEFDLGSICSSPAASVLSDVSEYGLPLSPKSRTLIF</sequence>
<reference evidence="2" key="1">
    <citation type="submission" date="2016-01" db="EMBL/GenBank/DDBJ databases">
        <title>Reference transcriptome for the parasite Schistocephalus solidus: insights into the molecular evolution of parasitism.</title>
        <authorList>
            <person name="Hebert F.O."/>
            <person name="Grambauer S."/>
            <person name="Barber I."/>
            <person name="Landry C.R."/>
            <person name="Aubin-Horth N."/>
        </authorList>
    </citation>
    <scope>NUCLEOTIDE SEQUENCE</scope>
</reference>
<proteinExistence type="predicted"/>
<feature type="compositionally biased region" description="Basic and acidic residues" evidence="1">
    <location>
        <begin position="557"/>
        <end position="570"/>
    </location>
</feature>
<gene>
    <name evidence="2" type="ORF">TR153544</name>
</gene>
<feature type="region of interest" description="Disordered" evidence="1">
    <location>
        <begin position="189"/>
        <end position="209"/>
    </location>
</feature>
<feature type="compositionally biased region" description="Low complexity" evidence="1">
    <location>
        <begin position="189"/>
        <end position="200"/>
    </location>
</feature>
<feature type="region of interest" description="Disordered" evidence="1">
    <location>
        <begin position="467"/>
        <end position="509"/>
    </location>
</feature>
<feature type="region of interest" description="Disordered" evidence="1">
    <location>
        <begin position="523"/>
        <end position="617"/>
    </location>
</feature>
<feature type="region of interest" description="Disordered" evidence="1">
    <location>
        <begin position="137"/>
        <end position="159"/>
    </location>
</feature>
<organism evidence="2">
    <name type="scientific">Schistocephalus solidus</name>
    <name type="common">Tapeworm</name>
    <dbReference type="NCBI Taxonomy" id="70667"/>
    <lineage>
        <taxon>Eukaryota</taxon>
        <taxon>Metazoa</taxon>
        <taxon>Spiralia</taxon>
        <taxon>Lophotrochozoa</taxon>
        <taxon>Platyhelminthes</taxon>
        <taxon>Cestoda</taxon>
        <taxon>Eucestoda</taxon>
        <taxon>Diphyllobothriidea</taxon>
        <taxon>Diphyllobothriidae</taxon>
        <taxon>Schistocephalus</taxon>
    </lineage>
</organism>
<accession>A0A0X3PEJ5</accession>
<dbReference type="AlphaFoldDB" id="A0A0X3PEJ5"/>
<name>A0A0X3PEJ5_SCHSO</name>
<evidence type="ECO:0000256" key="1">
    <source>
        <dbReference type="SAM" id="MobiDB-lite"/>
    </source>
</evidence>
<feature type="region of interest" description="Disordered" evidence="1">
    <location>
        <begin position="1"/>
        <end position="30"/>
    </location>
</feature>